<dbReference type="Pfam" id="PF05686">
    <property type="entry name" value="Glyco_transf_90"/>
    <property type="match status" value="1"/>
</dbReference>
<keyword evidence="3" id="KW-0472">Membrane</keyword>
<accession>A0A3N4I8P1</accession>
<dbReference type="PANTHER" id="PTHR12203">
    <property type="entry name" value="KDEL LYS-ASP-GLU-LEU CONTAINING - RELATED"/>
    <property type="match status" value="1"/>
</dbReference>
<evidence type="ECO:0000313" key="5">
    <source>
        <dbReference type="EMBL" id="RPA82439.1"/>
    </source>
</evidence>
<keyword evidence="6" id="KW-1185">Reference proteome</keyword>
<evidence type="ECO:0000256" key="1">
    <source>
        <dbReference type="ARBA" id="ARBA00010118"/>
    </source>
</evidence>
<comment type="similarity">
    <text evidence="1">Belongs to the glycosyltransferase 90 family.</text>
</comment>
<sequence length="583" mass="67199">MHNYQSKYATFSTTSRFLGSRLSTRLLPLTGIFLLIATVAYLHHLSFFTPLDSTEITNASNPPPPHQTPVLIAQAREKWNTKLKRQSRTVEQAAREYRRRYGIDPPHGFDVWFEYAESQDVVLVDEYDEMMAAVLPFLEMGSTEAKRRAGLLRKERQRANRILVGGKREDNEDYIRPAPGEEEDRLRTDKLVEMLKPVMGLLERLNWPEWSVMVSEIPEPRVLNSFGDVLEGETIWELSMPGDRRLVESIKKTCGPDSRFAKKVDNYTFEYGLEELYKGWAEWDEYKREAQGKEAWPDDAPLVDVERDMDICASPELITSHGLFRTNWNTTKLLVPLLSYGRPSAYGDIPIPSSFQWDYLENYLYDPSADRTWEEKEDVIYWHGEPSGGGKGDEFFGSMHRHRLVALSNPPPSPWNHPSNLYAYTNITFSDLSPAHCVLFSCNHLTDFLPFTPRTPFSDSWRNKIVLDLDGWGPSGRWRGLISSNSLPVRSTIYHEWFTDRMVPWWHYVPLSVGVTRDGLGGVVKAFLGSDEGRYWGSVIAEEGKAWAEGGMRRVDMTVYVFRLVLELNRVFNGGQWRYEIPE</sequence>
<feature type="domain" description="Glycosyl transferase CAP10" evidence="4">
    <location>
        <begin position="301"/>
        <end position="572"/>
    </location>
</feature>
<evidence type="ECO:0000256" key="3">
    <source>
        <dbReference type="SAM" id="Phobius"/>
    </source>
</evidence>
<dbReference type="EMBL" id="ML119671">
    <property type="protein sequence ID" value="RPA82439.1"/>
    <property type="molecule type" value="Genomic_DNA"/>
</dbReference>
<keyword evidence="3" id="KW-0812">Transmembrane</keyword>
<keyword evidence="3" id="KW-1133">Transmembrane helix</keyword>
<dbReference type="PANTHER" id="PTHR12203:SF35">
    <property type="entry name" value="PROTEIN O-GLUCOSYLTRANSFERASE 1"/>
    <property type="match status" value="1"/>
</dbReference>
<dbReference type="GO" id="GO:0016740">
    <property type="term" value="F:transferase activity"/>
    <property type="evidence" value="ECO:0007669"/>
    <property type="project" value="UniProtKB-KW"/>
</dbReference>
<feature type="transmembrane region" description="Helical" evidence="3">
    <location>
        <begin position="26"/>
        <end position="44"/>
    </location>
</feature>
<evidence type="ECO:0000259" key="4">
    <source>
        <dbReference type="SMART" id="SM00672"/>
    </source>
</evidence>
<dbReference type="OrthoDB" id="202415at2759"/>
<dbReference type="InterPro" id="IPR006598">
    <property type="entry name" value="CAP10"/>
</dbReference>
<dbReference type="InterPro" id="IPR051091">
    <property type="entry name" value="O-Glucosyltr/Glycosyltrsf_90"/>
</dbReference>
<dbReference type="Proteomes" id="UP000275078">
    <property type="component" value="Unassembled WGS sequence"/>
</dbReference>
<name>A0A3N4I8P1_ASCIM</name>
<proteinExistence type="inferred from homology"/>
<dbReference type="AlphaFoldDB" id="A0A3N4I8P1"/>
<gene>
    <name evidence="5" type="ORF">BJ508DRAFT_224827</name>
</gene>
<evidence type="ECO:0000313" key="6">
    <source>
        <dbReference type="Proteomes" id="UP000275078"/>
    </source>
</evidence>
<dbReference type="SMART" id="SM00672">
    <property type="entry name" value="CAP10"/>
    <property type="match status" value="1"/>
</dbReference>
<reference evidence="5 6" key="1">
    <citation type="journal article" date="2018" name="Nat. Ecol. Evol.">
        <title>Pezizomycetes genomes reveal the molecular basis of ectomycorrhizal truffle lifestyle.</title>
        <authorList>
            <person name="Murat C."/>
            <person name="Payen T."/>
            <person name="Noel B."/>
            <person name="Kuo A."/>
            <person name="Morin E."/>
            <person name="Chen J."/>
            <person name="Kohler A."/>
            <person name="Krizsan K."/>
            <person name="Balestrini R."/>
            <person name="Da Silva C."/>
            <person name="Montanini B."/>
            <person name="Hainaut M."/>
            <person name="Levati E."/>
            <person name="Barry K.W."/>
            <person name="Belfiori B."/>
            <person name="Cichocki N."/>
            <person name="Clum A."/>
            <person name="Dockter R.B."/>
            <person name="Fauchery L."/>
            <person name="Guy J."/>
            <person name="Iotti M."/>
            <person name="Le Tacon F."/>
            <person name="Lindquist E.A."/>
            <person name="Lipzen A."/>
            <person name="Malagnac F."/>
            <person name="Mello A."/>
            <person name="Molinier V."/>
            <person name="Miyauchi S."/>
            <person name="Poulain J."/>
            <person name="Riccioni C."/>
            <person name="Rubini A."/>
            <person name="Sitrit Y."/>
            <person name="Splivallo R."/>
            <person name="Traeger S."/>
            <person name="Wang M."/>
            <person name="Zifcakova L."/>
            <person name="Wipf D."/>
            <person name="Zambonelli A."/>
            <person name="Paolocci F."/>
            <person name="Nowrousian M."/>
            <person name="Ottonello S."/>
            <person name="Baldrian P."/>
            <person name="Spatafora J.W."/>
            <person name="Henrissat B."/>
            <person name="Nagy L.G."/>
            <person name="Aury J.M."/>
            <person name="Wincker P."/>
            <person name="Grigoriev I.V."/>
            <person name="Bonfante P."/>
            <person name="Martin F.M."/>
        </authorList>
    </citation>
    <scope>NUCLEOTIDE SEQUENCE [LARGE SCALE GENOMIC DNA]</scope>
    <source>
        <strain evidence="5 6">RN42</strain>
    </source>
</reference>
<keyword evidence="2" id="KW-0808">Transferase</keyword>
<protein>
    <recommendedName>
        <fullName evidence="4">Glycosyl transferase CAP10 domain-containing protein</fullName>
    </recommendedName>
</protein>
<organism evidence="5 6">
    <name type="scientific">Ascobolus immersus RN42</name>
    <dbReference type="NCBI Taxonomy" id="1160509"/>
    <lineage>
        <taxon>Eukaryota</taxon>
        <taxon>Fungi</taxon>
        <taxon>Dikarya</taxon>
        <taxon>Ascomycota</taxon>
        <taxon>Pezizomycotina</taxon>
        <taxon>Pezizomycetes</taxon>
        <taxon>Pezizales</taxon>
        <taxon>Ascobolaceae</taxon>
        <taxon>Ascobolus</taxon>
    </lineage>
</organism>
<evidence type="ECO:0000256" key="2">
    <source>
        <dbReference type="ARBA" id="ARBA00022679"/>
    </source>
</evidence>